<dbReference type="HOGENOM" id="CLU_2454648_0_0_1"/>
<gene>
    <name evidence="1" type="ORF">CSUB01_12026</name>
</gene>
<dbReference type="Proteomes" id="UP000027238">
    <property type="component" value="Unassembled WGS sequence"/>
</dbReference>
<proteinExistence type="predicted"/>
<comment type="caution">
    <text evidence="1">The sequence shown here is derived from an EMBL/GenBank/DDBJ whole genome shotgun (WGS) entry which is preliminary data.</text>
</comment>
<name>A0A066XG46_COLSU</name>
<reference evidence="2" key="1">
    <citation type="journal article" date="2014" name="Genome Announc.">
        <title>Draft genome sequence of Colletotrichum sublineola, a destructive pathogen of cultivated sorghum.</title>
        <authorList>
            <person name="Baroncelli R."/>
            <person name="Sanz-Martin J.M."/>
            <person name="Rech G.E."/>
            <person name="Sukno S.A."/>
            <person name="Thon M.R."/>
        </authorList>
    </citation>
    <scope>NUCLEOTIDE SEQUENCE [LARGE SCALE GENOMIC DNA]</scope>
    <source>
        <strain evidence="2">TX430BB</strain>
    </source>
</reference>
<accession>A0A066XG46</accession>
<keyword evidence="2" id="KW-1185">Reference proteome</keyword>
<evidence type="ECO:0000313" key="1">
    <source>
        <dbReference type="EMBL" id="KDN64681.1"/>
    </source>
</evidence>
<evidence type="ECO:0000313" key="2">
    <source>
        <dbReference type="Proteomes" id="UP000027238"/>
    </source>
</evidence>
<dbReference type="EMBL" id="JMSE01001105">
    <property type="protein sequence ID" value="KDN64681.1"/>
    <property type="molecule type" value="Genomic_DNA"/>
</dbReference>
<protein>
    <submittedName>
        <fullName evidence="1">Uncharacterized protein</fullName>
    </submittedName>
</protein>
<dbReference type="AlphaFoldDB" id="A0A066XG46"/>
<sequence length="89" mass="9442">MTRVVNNHGIVMGGGMYDVVPGFQDALNNHGIVMGGGMYDVVPGFQDARTSGAFTTTARDFETLIAEGVRHDIDVVERAAKSIKGTGDQ</sequence>
<organism evidence="1 2">
    <name type="scientific">Colletotrichum sublineola</name>
    <name type="common">Sorghum anthracnose fungus</name>
    <dbReference type="NCBI Taxonomy" id="1173701"/>
    <lineage>
        <taxon>Eukaryota</taxon>
        <taxon>Fungi</taxon>
        <taxon>Dikarya</taxon>
        <taxon>Ascomycota</taxon>
        <taxon>Pezizomycotina</taxon>
        <taxon>Sordariomycetes</taxon>
        <taxon>Hypocreomycetidae</taxon>
        <taxon>Glomerellales</taxon>
        <taxon>Glomerellaceae</taxon>
        <taxon>Colletotrichum</taxon>
        <taxon>Colletotrichum graminicola species complex</taxon>
    </lineage>
</organism>